<reference evidence="3 4" key="1">
    <citation type="submission" date="2024-10" db="EMBL/GenBank/DDBJ databases">
        <authorList>
            <person name="Kim D."/>
        </authorList>
    </citation>
    <scope>NUCLEOTIDE SEQUENCE [LARGE SCALE GENOMIC DNA]</scope>
    <source>
        <strain evidence="3">Taebaek</strain>
    </source>
</reference>
<sequence>MSVPPTFFVSDRRMLQHKCEWDADHIEKPDRLGALLDTIESDRPLLAQCVRLPPAECPLSDILLVHSLEYVQCIRDASSLPDLEAMEQFSSEHEDIYVNGKSWECALLSAGCAVKATEALIETAKERAQNGGSEAPNAFVAIRPPGHHASQNDPCGFCLLNNVAICARKARSLGVERVLIVDWDVHAAQGTQYCVEGDPEGILLLSIHRFERGTFWPELPESAIVHQYPNTINVPLNSVGCGDAEYAAFFHCIVLPIIHQWRPGLVLVSCGFDAGIGDPQGQMEVSPAGFGYMTGLLAQQGVPLCLLLEGGYFLPSVCHGALQSLRALVQRAPPIRHFCQLSPSPDFLNTLFQIQFVHRHKWPFFARWLQILNALRAKRKLRPIEVPQSEYFGQRQKPLAMPQPTRGQYPPREKEEERKFELRIQTMLNEYENRESEEGDQIELSISKDEKNCSLLLTLPNRTSSVGFPMSGQFHFLMLYFFILLPLAFQEYDIKTTEGKSLPLTFSEVEILLGQIGGENNAGNGEEFQVELSSMEAITEAFPKLASQLLT</sequence>
<dbReference type="GO" id="GO:0141221">
    <property type="term" value="F:histone deacetylase activity, hydrolytic mechanism"/>
    <property type="evidence" value="ECO:0007669"/>
    <property type="project" value="UniProtKB-EC"/>
</dbReference>
<evidence type="ECO:0000256" key="1">
    <source>
        <dbReference type="ARBA" id="ARBA00048287"/>
    </source>
</evidence>
<evidence type="ECO:0000313" key="3">
    <source>
        <dbReference type="EMBL" id="KAL3083039.1"/>
    </source>
</evidence>
<dbReference type="PRINTS" id="PR01270">
    <property type="entry name" value="HDASUPER"/>
</dbReference>
<dbReference type="Gene3D" id="3.40.800.20">
    <property type="entry name" value="Histone deacetylase domain"/>
    <property type="match status" value="1"/>
</dbReference>
<dbReference type="Proteomes" id="UP001620645">
    <property type="component" value="Unassembled WGS sequence"/>
</dbReference>
<dbReference type="SUPFAM" id="SSF52768">
    <property type="entry name" value="Arginase/deacetylase"/>
    <property type="match status" value="1"/>
</dbReference>
<evidence type="ECO:0000313" key="4">
    <source>
        <dbReference type="Proteomes" id="UP001620645"/>
    </source>
</evidence>
<evidence type="ECO:0000259" key="2">
    <source>
        <dbReference type="Pfam" id="PF00850"/>
    </source>
</evidence>
<comment type="caution">
    <text evidence="3">The sequence shown here is derived from an EMBL/GenBank/DDBJ whole genome shotgun (WGS) entry which is preliminary data.</text>
</comment>
<dbReference type="InterPro" id="IPR037138">
    <property type="entry name" value="His_deacetylse_dom_sf"/>
</dbReference>
<dbReference type="PANTHER" id="PTHR10625">
    <property type="entry name" value="HISTONE DEACETYLASE HDAC1-RELATED"/>
    <property type="match status" value="1"/>
</dbReference>
<dbReference type="PANTHER" id="PTHR10625:SF45">
    <property type="entry name" value="HISTONE DEACETYLASE DOMAIN-CONTAINING PROTEIN"/>
    <property type="match status" value="1"/>
</dbReference>
<gene>
    <name evidence="3" type="ORF">niasHS_010841</name>
</gene>
<dbReference type="AlphaFoldDB" id="A0ABD2ISR3"/>
<comment type="catalytic activity">
    <reaction evidence="1">
        <text>N(6)-acetyl-L-lysyl-[histone] + H2O = L-lysyl-[histone] + acetate</text>
        <dbReference type="Rhea" id="RHEA:58196"/>
        <dbReference type="Rhea" id="RHEA-COMP:9845"/>
        <dbReference type="Rhea" id="RHEA-COMP:11338"/>
        <dbReference type="ChEBI" id="CHEBI:15377"/>
        <dbReference type="ChEBI" id="CHEBI:29969"/>
        <dbReference type="ChEBI" id="CHEBI:30089"/>
        <dbReference type="ChEBI" id="CHEBI:61930"/>
        <dbReference type="EC" id="3.5.1.98"/>
    </reaction>
</comment>
<name>A0ABD2ISR3_HETSC</name>
<dbReference type="InterPro" id="IPR000286">
    <property type="entry name" value="HDACs"/>
</dbReference>
<organism evidence="3 4">
    <name type="scientific">Heterodera schachtii</name>
    <name type="common">Sugarbeet cyst nematode worm</name>
    <name type="synonym">Tylenchus schachtii</name>
    <dbReference type="NCBI Taxonomy" id="97005"/>
    <lineage>
        <taxon>Eukaryota</taxon>
        <taxon>Metazoa</taxon>
        <taxon>Ecdysozoa</taxon>
        <taxon>Nematoda</taxon>
        <taxon>Chromadorea</taxon>
        <taxon>Rhabditida</taxon>
        <taxon>Tylenchina</taxon>
        <taxon>Tylenchomorpha</taxon>
        <taxon>Tylenchoidea</taxon>
        <taxon>Heteroderidae</taxon>
        <taxon>Heteroderinae</taxon>
        <taxon>Heterodera</taxon>
    </lineage>
</organism>
<dbReference type="InterPro" id="IPR023696">
    <property type="entry name" value="Ureohydrolase_dom_sf"/>
</dbReference>
<accession>A0ABD2ISR3</accession>
<dbReference type="InterPro" id="IPR023801">
    <property type="entry name" value="His_deacetylse_dom"/>
</dbReference>
<dbReference type="EMBL" id="JBICCN010000254">
    <property type="protein sequence ID" value="KAL3083039.1"/>
    <property type="molecule type" value="Genomic_DNA"/>
</dbReference>
<keyword evidence="4" id="KW-1185">Reference proteome</keyword>
<proteinExistence type="predicted"/>
<protein>
    <recommendedName>
        <fullName evidence="2">Histone deacetylase domain-containing protein</fullName>
    </recommendedName>
</protein>
<feature type="domain" description="Histone deacetylase" evidence="2">
    <location>
        <begin position="25"/>
        <end position="327"/>
    </location>
</feature>
<dbReference type="Pfam" id="PF00850">
    <property type="entry name" value="Hist_deacetyl"/>
    <property type="match status" value="1"/>
</dbReference>